<dbReference type="EMBL" id="CM017636">
    <property type="protein sequence ID" value="TYJ49378.1"/>
    <property type="molecule type" value="Genomic_DNA"/>
</dbReference>
<evidence type="ECO:0000256" key="1">
    <source>
        <dbReference type="SAM" id="Phobius"/>
    </source>
</evidence>
<name>A0A5D3AF51_GOSMU</name>
<reference evidence="2 3" key="1">
    <citation type="submission" date="2019-07" db="EMBL/GenBank/DDBJ databases">
        <title>WGS assembly of Gossypium mustelinum.</title>
        <authorList>
            <person name="Chen Z.J."/>
            <person name="Sreedasyam A."/>
            <person name="Ando A."/>
            <person name="Song Q."/>
            <person name="De L."/>
            <person name="Hulse-Kemp A."/>
            <person name="Ding M."/>
            <person name="Ye W."/>
            <person name="Kirkbride R."/>
            <person name="Jenkins J."/>
            <person name="Plott C."/>
            <person name="Lovell J."/>
            <person name="Lin Y.-M."/>
            <person name="Vaughn R."/>
            <person name="Liu B."/>
            <person name="Li W."/>
            <person name="Simpson S."/>
            <person name="Scheffler B."/>
            <person name="Saski C."/>
            <person name="Grover C."/>
            <person name="Hu G."/>
            <person name="Conover J."/>
            <person name="Carlson J."/>
            <person name="Shu S."/>
            <person name="Boston L."/>
            <person name="Williams M."/>
            <person name="Peterson D."/>
            <person name="Mcgee K."/>
            <person name="Jones D."/>
            <person name="Wendel J."/>
            <person name="Stelly D."/>
            <person name="Grimwood J."/>
            <person name="Schmutz J."/>
        </authorList>
    </citation>
    <scope>NUCLEOTIDE SEQUENCE [LARGE SCALE GENOMIC DNA]</scope>
    <source>
        <strain evidence="2">1408120.09</strain>
    </source>
</reference>
<dbReference type="Proteomes" id="UP000323597">
    <property type="component" value="Chromosome A01"/>
</dbReference>
<protein>
    <submittedName>
        <fullName evidence="2">Uncharacterized protein</fullName>
    </submittedName>
</protein>
<proteinExistence type="predicted"/>
<feature type="transmembrane region" description="Helical" evidence="1">
    <location>
        <begin position="12"/>
        <end position="36"/>
    </location>
</feature>
<dbReference type="AlphaFoldDB" id="A0A5D3AF51"/>
<sequence length="90" mass="10241">MANGKLVSWITLWFFFGISGSTVIFSGFVGIIIMVLKHQVLSNTLVHSLLISENHARKTANSTQFIFRQEKKREESGHTWKHLILLTSVL</sequence>
<accession>A0A5D3AF51</accession>
<organism evidence="2 3">
    <name type="scientific">Gossypium mustelinum</name>
    <name type="common">Cotton</name>
    <name type="synonym">Gossypium caicoense</name>
    <dbReference type="NCBI Taxonomy" id="34275"/>
    <lineage>
        <taxon>Eukaryota</taxon>
        <taxon>Viridiplantae</taxon>
        <taxon>Streptophyta</taxon>
        <taxon>Embryophyta</taxon>
        <taxon>Tracheophyta</taxon>
        <taxon>Spermatophyta</taxon>
        <taxon>Magnoliopsida</taxon>
        <taxon>eudicotyledons</taxon>
        <taxon>Gunneridae</taxon>
        <taxon>Pentapetalae</taxon>
        <taxon>rosids</taxon>
        <taxon>malvids</taxon>
        <taxon>Malvales</taxon>
        <taxon>Malvaceae</taxon>
        <taxon>Malvoideae</taxon>
        <taxon>Gossypium</taxon>
    </lineage>
</organism>
<keyword evidence="1" id="KW-1133">Transmembrane helix</keyword>
<evidence type="ECO:0000313" key="3">
    <source>
        <dbReference type="Proteomes" id="UP000323597"/>
    </source>
</evidence>
<keyword evidence="1" id="KW-0812">Transmembrane</keyword>
<evidence type="ECO:0000313" key="2">
    <source>
        <dbReference type="EMBL" id="TYJ49378.1"/>
    </source>
</evidence>
<keyword evidence="3" id="KW-1185">Reference proteome</keyword>
<gene>
    <name evidence="2" type="ORF">E1A91_A01G130400v1</name>
</gene>
<keyword evidence="1" id="KW-0472">Membrane</keyword>